<dbReference type="AlphaFoldDB" id="A0AAE3DVT3"/>
<keyword evidence="3 5" id="KW-0326">Glycosidase</keyword>
<comment type="similarity">
    <text evidence="1">Belongs to the glycosyl hydrolase 39 family.</text>
</comment>
<dbReference type="InterPro" id="IPR049166">
    <property type="entry name" value="GH39_cat"/>
</dbReference>
<protein>
    <submittedName>
        <fullName evidence="5">Beta-galactosidase</fullName>
        <ecNumber evidence="5">3.2.1.23</ecNumber>
    </submittedName>
</protein>
<proteinExistence type="inferred from homology"/>
<dbReference type="SUPFAM" id="SSF51445">
    <property type="entry name" value="(Trans)glycosidases"/>
    <property type="match status" value="1"/>
</dbReference>
<dbReference type="PANTHER" id="PTHR12631:SF10">
    <property type="entry name" value="BETA-XYLOSIDASE-LIKE PROTEIN-RELATED"/>
    <property type="match status" value="1"/>
</dbReference>
<evidence type="ECO:0000256" key="1">
    <source>
        <dbReference type="ARBA" id="ARBA00008875"/>
    </source>
</evidence>
<feature type="domain" description="Glycosyl hydrolases family 39 N-terminal catalytic" evidence="4">
    <location>
        <begin position="61"/>
        <end position="218"/>
    </location>
</feature>
<comment type="caution">
    <text evidence="5">The sequence shown here is derived from an EMBL/GenBank/DDBJ whole genome shotgun (WGS) entry which is preliminary data.</text>
</comment>
<dbReference type="Pfam" id="PF01229">
    <property type="entry name" value="Glyco_hydro_39"/>
    <property type="match status" value="1"/>
</dbReference>
<evidence type="ECO:0000313" key="6">
    <source>
        <dbReference type="Proteomes" id="UP001198242"/>
    </source>
</evidence>
<accession>A0AAE3DVT3</accession>
<dbReference type="EMBL" id="JAJEQM010000001">
    <property type="protein sequence ID" value="MCC2209206.1"/>
    <property type="molecule type" value="Genomic_DNA"/>
</dbReference>
<dbReference type="PANTHER" id="PTHR12631">
    <property type="entry name" value="ALPHA-L-IDURONIDASE"/>
    <property type="match status" value="1"/>
</dbReference>
<evidence type="ECO:0000256" key="2">
    <source>
        <dbReference type="ARBA" id="ARBA00022801"/>
    </source>
</evidence>
<dbReference type="GO" id="GO:0004565">
    <property type="term" value="F:beta-galactosidase activity"/>
    <property type="evidence" value="ECO:0007669"/>
    <property type="project" value="UniProtKB-EC"/>
</dbReference>
<name>A0AAE3DVT3_9FIRM</name>
<dbReference type="RefSeq" id="WP_308455608.1">
    <property type="nucleotide sequence ID" value="NZ_JAJEQM010000001.1"/>
</dbReference>
<reference evidence="5 6" key="1">
    <citation type="submission" date="2021-10" db="EMBL/GenBank/DDBJ databases">
        <title>Anaerobic single-cell dispensing facilitates the cultivation of human gut bacteria.</title>
        <authorList>
            <person name="Afrizal A."/>
        </authorList>
    </citation>
    <scope>NUCLEOTIDE SEQUENCE [LARGE SCALE GENOMIC DNA]</scope>
    <source>
        <strain evidence="5 6">CLA-AA-H232</strain>
    </source>
</reference>
<sequence length="473" mass="53001">MERLIKIGKIKPRKASEIKNSRIGIGFEKLDRKVFNPEKAYDKLAMIGAKWVRIQSGWERTEQEKGVYDFEWLDSIVDNLLERGLVPWINLAYGNGLYDDDAAKVFGAVGCPPVKSEEAKKGWADYITALAAHMKGRISYYEVWNEPDGEWCWKHGPNGKEYGQFVVDTSVALKKGDSSAKVIGGAICMAKPLDFAYDAFSVGMGEHIDAISFHEYVIDETVVFRHVKALRGLCNRFNPNIEIIQGESGSQSRSDGRGAMRKGAWTPHKQAKQLLRHLMADLMTEVKFTSYFSCMDMIEALNGTVGDLVSYLDYGYFGVLGADFDAQGRSVGNYTPKPSYYALQTISAIFSEDVQKADLPIIRWPEVSDRLFGFDCDDPSIVEGGFKCENGSAAFVYWNSTNLMTTDFESTVTFYTAGLPDKIRLVDLMDGTVYELPESILESKGEGKYAIHNIPIKDYPMALLFGDFKEINI</sequence>
<dbReference type="EC" id="3.2.1.23" evidence="5"/>
<evidence type="ECO:0000313" key="5">
    <source>
        <dbReference type="EMBL" id="MCC2209206.1"/>
    </source>
</evidence>
<dbReference type="InterPro" id="IPR017853">
    <property type="entry name" value="GH"/>
</dbReference>
<dbReference type="Gene3D" id="3.20.20.80">
    <property type="entry name" value="Glycosidases"/>
    <property type="match status" value="1"/>
</dbReference>
<organism evidence="5 6">
    <name type="scientific">Hominilimicola fabiformis</name>
    <dbReference type="NCBI Taxonomy" id="2885356"/>
    <lineage>
        <taxon>Bacteria</taxon>
        <taxon>Bacillati</taxon>
        <taxon>Bacillota</taxon>
        <taxon>Clostridia</taxon>
        <taxon>Eubacteriales</taxon>
        <taxon>Oscillospiraceae</taxon>
        <taxon>Hominilimicola</taxon>
    </lineage>
</organism>
<keyword evidence="2 5" id="KW-0378">Hydrolase</keyword>
<dbReference type="Proteomes" id="UP001198242">
    <property type="component" value="Unassembled WGS sequence"/>
</dbReference>
<evidence type="ECO:0000256" key="3">
    <source>
        <dbReference type="ARBA" id="ARBA00023295"/>
    </source>
</evidence>
<keyword evidence="6" id="KW-1185">Reference proteome</keyword>
<gene>
    <name evidence="5" type="ORF">LKE05_00110</name>
</gene>
<dbReference type="InterPro" id="IPR051923">
    <property type="entry name" value="Glycosyl_Hydrolase_39"/>
</dbReference>
<evidence type="ECO:0000259" key="4">
    <source>
        <dbReference type="Pfam" id="PF01229"/>
    </source>
</evidence>